<evidence type="ECO:0000313" key="1">
    <source>
        <dbReference type="EMBL" id="HHP82537.1"/>
    </source>
</evidence>
<dbReference type="AlphaFoldDB" id="A0A7C5YVI7"/>
<proteinExistence type="predicted"/>
<name>A0A7C5YVI7_9CREN</name>
<reference evidence="2" key="1">
    <citation type="journal article" date="2020" name="mSystems">
        <title>Genome- and Community-Level Interaction Insights into Carbon Utilization and Element Cycling Functions of Hydrothermarchaeota in Hydrothermal Sediment.</title>
        <authorList>
            <person name="Zhou Z."/>
            <person name="Liu Y."/>
            <person name="Xu W."/>
            <person name="Pan J."/>
            <person name="Luo Z.H."/>
            <person name="Li M."/>
        </authorList>
    </citation>
    <scope>NUCLEOTIDE SEQUENCE [LARGE SCALE GENOMIC DNA]</scope>
    <source>
        <strain evidence="2">SpSt-1</strain>
        <strain evidence="1">SpSt-1121</strain>
    </source>
</reference>
<dbReference type="EMBL" id="DRUB01000029">
    <property type="protein sequence ID" value="HHR95475.1"/>
    <property type="molecule type" value="Genomic_DNA"/>
</dbReference>
<gene>
    <name evidence="2" type="ORF">ENL47_01260</name>
    <name evidence="1" type="ORF">ENM84_07750</name>
</gene>
<comment type="caution">
    <text evidence="2">The sequence shown here is derived from an EMBL/GenBank/DDBJ whole genome shotgun (WGS) entry which is preliminary data.</text>
</comment>
<protein>
    <submittedName>
        <fullName evidence="2">Uncharacterized protein</fullName>
    </submittedName>
</protein>
<organism evidence="2">
    <name type="scientific">Ignisphaera aggregans</name>
    <dbReference type="NCBI Taxonomy" id="334771"/>
    <lineage>
        <taxon>Archaea</taxon>
        <taxon>Thermoproteota</taxon>
        <taxon>Thermoprotei</taxon>
        <taxon>Desulfurococcales</taxon>
        <taxon>Desulfurococcaceae</taxon>
        <taxon>Ignisphaera</taxon>
    </lineage>
</organism>
<accession>A0A7C5YVI7</accession>
<sequence>MDVNIIRVSLLECYRRYGEKLVSVLKTAIGIAKENRLRGGQLPGDFDYRSLVDGLSSIGFQYNPSLLLRSLEREYGVIETSYRSSNQHWYRFRDLEAVEQALNSIIGLDNVDEDPEIAMVKIQIKALQIRYWLGKLRSISIKNKLNRSDIKTFERFSFHILPKLVKIMKIAEEYEDQLYSEINIVKDIISLAQIVAERINQDSEGRYISESLQKNIISEASRQPSI</sequence>
<evidence type="ECO:0000313" key="2">
    <source>
        <dbReference type="EMBL" id="HHR95475.1"/>
    </source>
</evidence>
<dbReference type="EMBL" id="DRZI01000332">
    <property type="protein sequence ID" value="HHP82537.1"/>
    <property type="molecule type" value="Genomic_DNA"/>
</dbReference>